<evidence type="ECO:0000313" key="4">
    <source>
        <dbReference type="Proteomes" id="UP000198406"/>
    </source>
</evidence>
<organism evidence="3 4">
    <name type="scientific">Fistulifera solaris</name>
    <name type="common">Oleaginous diatom</name>
    <dbReference type="NCBI Taxonomy" id="1519565"/>
    <lineage>
        <taxon>Eukaryota</taxon>
        <taxon>Sar</taxon>
        <taxon>Stramenopiles</taxon>
        <taxon>Ochrophyta</taxon>
        <taxon>Bacillariophyta</taxon>
        <taxon>Bacillariophyceae</taxon>
        <taxon>Bacillariophycidae</taxon>
        <taxon>Naviculales</taxon>
        <taxon>Naviculaceae</taxon>
        <taxon>Fistulifera</taxon>
    </lineage>
</organism>
<keyword evidence="1" id="KW-0812">Transmembrane</keyword>
<protein>
    <submittedName>
        <fullName evidence="3">Uncharacterized protein</fullName>
    </submittedName>
</protein>
<name>A0A1Z5K6I3_FISSO</name>
<comment type="caution">
    <text evidence="3">The sequence shown here is derived from an EMBL/GenBank/DDBJ whole genome shotgun (WGS) entry which is preliminary data.</text>
</comment>
<dbReference type="EMBL" id="BDSP01000172">
    <property type="protein sequence ID" value="GAX21772.1"/>
    <property type="molecule type" value="Genomic_DNA"/>
</dbReference>
<dbReference type="OrthoDB" id="5645at2759"/>
<keyword evidence="1" id="KW-0472">Membrane</keyword>
<dbReference type="Proteomes" id="UP000198406">
    <property type="component" value="Unassembled WGS sequence"/>
</dbReference>
<feature type="chain" id="PRO_5012893619" evidence="2">
    <location>
        <begin position="19"/>
        <end position="160"/>
    </location>
</feature>
<evidence type="ECO:0000313" key="3">
    <source>
        <dbReference type="EMBL" id="GAX21772.1"/>
    </source>
</evidence>
<gene>
    <name evidence="3" type="ORF">FisN_31Lh061</name>
</gene>
<evidence type="ECO:0000256" key="2">
    <source>
        <dbReference type="SAM" id="SignalP"/>
    </source>
</evidence>
<keyword evidence="2" id="KW-0732">Signal</keyword>
<sequence length="160" mass="17586">MKVAVLIVSLLSLCGTESYSPNANKANRPVVVEMQKAAAGAFAAFTIASSVLTMPPAANAVPAFPTQVLAEKVIREGVYGEYEIDLPEQKYDDARSTFKSAKETKTKKGKYTALLAILIVGSFIIPMAQYWWYVKDDDSSDKFFAQNVPDPEPPKKKGWF</sequence>
<reference evidence="3 4" key="1">
    <citation type="journal article" date="2015" name="Plant Cell">
        <title>Oil accumulation by the oleaginous diatom Fistulifera solaris as revealed by the genome and transcriptome.</title>
        <authorList>
            <person name="Tanaka T."/>
            <person name="Maeda Y."/>
            <person name="Veluchamy A."/>
            <person name="Tanaka M."/>
            <person name="Abida H."/>
            <person name="Marechal E."/>
            <person name="Bowler C."/>
            <person name="Muto M."/>
            <person name="Sunaga Y."/>
            <person name="Tanaka M."/>
            <person name="Yoshino T."/>
            <person name="Taniguchi T."/>
            <person name="Fukuda Y."/>
            <person name="Nemoto M."/>
            <person name="Matsumoto M."/>
            <person name="Wong P.S."/>
            <person name="Aburatani S."/>
            <person name="Fujibuchi W."/>
        </authorList>
    </citation>
    <scope>NUCLEOTIDE SEQUENCE [LARGE SCALE GENOMIC DNA]</scope>
    <source>
        <strain evidence="3 4">JPCC DA0580</strain>
    </source>
</reference>
<feature type="transmembrane region" description="Helical" evidence="1">
    <location>
        <begin position="111"/>
        <end position="133"/>
    </location>
</feature>
<dbReference type="InParanoid" id="A0A1Z5K6I3"/>
<accession>A0A1Z5K6I3</accession>
<dbReference type="AlphaFoldDB" id="A0A1Z5K6I3"/>
<feature type="signal peptide" evidence="2">
    <location>
        <begin position="1"/>
        <end position="18"/>
    </location>
</feature>
<evidence type="ECO:0000256" key="1">
    <source>
        <dbReference type="SAM" id="Phobius"/>
    </source>
</evidence>
<keyword evidence="4" id="KW-1185">Reference proteome</keyword>
<proteinExistence type="predicted"/>
<keyword evidence="1" id="KW-1133">Transmembrane helix</keyword>